<keyword evidence="2" id="KW-1185">Reference proteome</keyword>
<evidence type="ECO:0000313" key="2">
    <source>
        <dbReference type="Proteomes" id="UP000321933"/>
    </source>
</evidence>
<evidence type="ECO:0000313" key="1">
    <source>
        <dbReference type="EMBL" id="TXS94473.1"/>
    </source>
</evidence>
<name>A0A5C9A0T1_9GAMM</name>
<gene>
    <name evidence="1" type="ORF">FVW59_00705</name>
</gene>
<sequence>MLFDNCQPRYLPHLSHSELLQMGLVPMAPELWIEPDGEAGRYHLNKLAQRSRLGDRVYRELPESRPAQEELSTVLLKHLLQCHADCYRREGQYLYCLPGGFRAPLEHGEALWNASLWVADDLVIMEPRGDSYTLTAASLCAASQWRLEDKVGGSLADIHAVIPGFDSVLLPKVERFFQHLKVERPVVRYNWSLQHGHTLNRRPGSEGGEDEPLFYRVERQSLRRLPASGAVVFTIRVYLHPLSQLVEMGNALPALLRAIDSNPPGMQQYKGFDRMAAALAPYRRLAGESENG</sequence>
<proteinExistence type="predicted"/>
<dbReference type="OrthoDB" id="5242510at2"/>
<organism evidence="1 2">
    <name type="scientific">Parahaliea aestuarii</name>
    <dbReference type="NCBI Taxonomy" id="1852021"/>
    <lineage>
        <taxon>Bacteria</taxon>
        <taxon>Pseudomonadati</taxon>
        <taxon>Pseudomonadota</taxon>
        <taxon>Gammaproteobacteria</taxon>
        <taxon>Cellvibrionales</taxon>
        <taxon>Halieaceae</taxon>
        <taxon>Parahaliea</taxon>
    </lineage>
</organism>
<dbReference type="EMBL" id="VRYZ01000001">
    <property type="protein sequence ID" value="TXS94473.1"/>
    <property type="molecule type" value="Genomic_DNA"/>
</dbReference>
<dbReference type="AlphaFoldDB" id="A0A5C9A0T1"/>
<dbReference type="RefSeq" id="WP_148062329.1">
    <property type="nucleotide sequence ID" value="NZ_VRYZ01000001.1"/>
</dbReference>
<accession>A0A5C9A0T1</accession>
<dbReference type="Pfam" id="PF11927">
    <property type="entry name" value="HODM_asu-like"/>
    <property type="match status" value="1"/>
</dbReference>
<comment type="caution">
    <text evidence="1">The sequence shown here is derived from an EMBL/GenBank/DDBJ whole genome shotgun (WGS) entry which is preliminary data.</text>
</comment>
<protein>
    <submittedName>
        <fullName evidence="1">DUF3445 domain-containing protein</fullName>
    </submittedName>
</protein>
<dbReference type="Proteomes" id="UP000321933">
    <property type="component" value="Unassembled WGS sequence"/>
</dbReference>
<dbReference type="InterPro" id="IPR021848">
    <property type="entry name" value="HODM_asu-like"/>
</dbReference>
<reference evidence="1 2" key="1">
    <citation type="submission" date="2019-08" db="EMBL/GenBank/DDBJ databases">
        <title>Parahaliea maris sp. nov., isolated from the surface seawater.</title>
        <authorList>
            <person name="Liu Y."/>
        </authorList>
    </citation>
    <scope>NUCLEOTIDE SEQUENCE [LARGE SCALE GENOMIC DNA]</scope>
    <source>
        <strain evidence="1 2">S2-26</strain>
    </source>
</reference>